<protein>
    <submittedName>
        <fullName evidence="1">Uncharacterized protein</fullName>
    </submittedName>
</protein>
<reference evidence="1" key="1">
    <citation type="submission" date="2020-05" db="EMBL/GenBank/DDBJ databases">
        <title>Large-scale comparative analyses of tick genomes elucidate their genetic diversity and vector capacities.</title>
        <authorList>
            <person name="Jia N."/>
            <person name="Wang J."/>
            <person name="Shi W."/>
            <person name="Du L."/>
            <person name="Sun Y."/>
            <person name="Zhan W."/>
            <person name="Jiang J."/>
            <person name="Wang Q."/>
            <person name="Zhang B."/>
            <person name="Ji P."/>
            <person name="Sakyi L.B."/>
            <person name="Cui X."/>
            <person name="Yuan T."/>
            <person name="Jiang B."/>
            <person name="Yang W."/>
            <person name="Lam T.T.-Y."/>
            <person name="Chang Q."/>
            <person name="Ding S."/>
            <person name="Wang X."/>
            <person name="Zhu J."/>
            <person name="Ruan X."/>
            <person name="Zhao L."/>
            <person name="Wei J."/>
            <person name="Que T."/>
            <person name="Du C."/>
            <person name="Cheng J."/>
            <person name="Dai P."/>
            <person name="Han X."/>
            <person name="Huang E."/>
            <person name="Gao Y."/>
            <person name="Liu J."/>
            <person name="Shao H."/>
            <person name="Ye R."/>
            <person name="Li L."/>
            <person name="Wei W."/>
            <person name="Wang X."/>
            <person name="Wang C."/>
            <person name="Yang T."/>
            <person name="Huo Q."/>
            <person name="Li W."/>
            <person name="Guo W."/>
            <person name="Chen H."/>
            <person name="Zhou L."/>
            <person name="Ni X."/>
            <person name="Tian J."/>
            <person name="Zhou Y."/>
            <person name="Sheng Y."/>
            <person name="Liu T."/>
            <person name="Pan Y."/>
            <person name="Xia L."/>
            <person name="Li J."/>
            <person name="Zhao F."/>
            <person name="Cao W."/>
        </authorList>
    </citation>
    <scope>NUCLEOTIDE SEQUENCE</scope>
    <source>
        <strain evidence="1">Hyas-2018</strain>
    </source>
</reference>
<dbReference type="Proteomes" id="UP000821845">
    <property type="component" value="Chromosome 7"/>
</dbReference>
<dbReference type="EMBL" id="CM023487">
    <property type="protein sequence ID" value="KAH6926073.1"/>
    <property type="molecule type" value="Genomic_DNA"/>
</dbReference>
<proteinExistence type="predicted"/>
<accession>A0ACB7RXD7</accession>
<name>A0ACB7RXD7_HYAAI</name>
<gene>
    <name evidence="1" type="ORF">HPB50_013730</name>
</gene>
<keyword evidence="2" id="KW-1185">Reference proteome</keyword>
<organism evidence="1 2">
    <name type="scientific">Hyalomma asiaticum</name>
    <name type="common">Tick</name>
    <dbReference type="NCBI Taxonomy" id="266040"/>
    <lineage>
        <taxon>Eukaryota</taxon>
        <taxon>Metazoa</taxon>
        <taxon>Ecdysozoa</taxon>
        <taxon>Arthropoda</taxon>
        <taxon>Chelicerata</taxon>
        <taxon>Arachnida</taxon>
        <taxon>Acari</taxon>
        <taxon>Parasitiformes</taxon>
        <taxon>Ixodida</taxon>
        <taxon>Ixodoidea</taxon>
        <taxon>Ixodidae</taxon>
        <taxon>Hyalomminae</taxon>
        <taxon>Hyalomma</taxon>
    </lineage>
</organism>
<evidence type="ECO:0000313" key="1">
    <source>
        <dbReference type="EMBL" id="KAH6926073.1"/>
    </source>
</evidence>
<comment type="caution">
    <text evidence="1">The sequence shown here is derived from an EMBL/GenBank/DDBJ whole genome shotgun (WGS) entry which is preliminary data.</text>
</comment>
<evidence type="ECO:0000313" key="2">
    <source>
        <dbReference type="Proteomes" id="UP000821845"/>
    </source>
</evidence>
<sequence length="204" mass="21886">MSHNSLLENTSPGHSPRTLPAIASALCLAPGFLHGLGRRCGVSSLVGTCGQWLNLETTHDASAIDGRQLLYTVSPGFLQLGAIGMSTYEASRAFKALWMRRLLAQGRREVARKNAAQEGNQPNQTLQSAPTLGREAMASTPSSGTVNATTVPALCPREDVYPALVTRSASSVRSGKQARHLLLLRRMRADFTASMSSERSRHCA</sequence>